<dbReference type="Pfam" id="PF25925">
    <property type="entry name" value="DUF7970"/>
    <property type="match status" value="1"/>
</dbReference>
<dbReference type="AlphaFoldDB" id="M0ACH0"/>
<comment type="caution">
    <text evidence="2">The sequence shown here is derived from an EMBL/GenBank/DDBJ whole genome shotgun (WGS) entry which is preliminary data.</text>
</comment>
<dbReference type="EMBL" id="AOIM01000002">
    <property type="protein sequence ID" value="ELY96239.1"/>
    <property type="molecule type" value="Genomic_DNA"/>
</dbReference>
<evidence type="ECO:0000313" key="3">
    <source>
        <dbReference type="Proteomes" id="UP000011519"/>
    </source>
</evidence>
<dbReference type="STRING" id="1227493.C483_00395"/>
<feature type="compositionally biased region" description="Acidic residues" evidence="1">
    <location>
        <begin position="8"/>
        <end position="21"/>
    </location>
</feature>
<proteinExistence type="predicted"/>
<dbReference type="PATRIC" id="fig|1227493.4.peg.66"/>
<name>M0ACH0_9EURY</name>
<keyword evidence="3" id="KW-1185">Reference proteome</keyword>
<reference evidence="2 3" key="1">
    <citation type="journal article" date="2014" name="PLoS Genet.">
        <title>Phylogenetically driven sequencing of extremely halophilic archaea reveals strategies for static and dynamic osmo-response.</title>
        <authorList>
            <person name="Becker E.A."/>
            <person name="Seitzer P.M."/>
            <person name="Tritt A."/>
            <person name="Larsen D."/>
            <person name="Krusor M."/>
            <person name="Yao A.I."/>
            <person name="Wu D."/>
            <person name="Madern D."/>
            <person name="Eisen J.A."/>
            <person name="Darling A.E."/>
            <person name="Facciotti M.T."/>
        </authorList>
    </citation>
    <scope>NUCLEOTIDE SEQUENCE [LARGE SCALE GENOMIC DNA]</scope>
    <source>
        <strain evidence="2 3">JCM 10989</strain>
    </source>
</reference>
<dbReference type="RefSeq" id="WP_006651359.1">
    <property type="nucleotide sequence ID" value="NZ_AOIM01000002.1"/>
</dbReference>
<dbReference type="InterPro" id="IPR058276">
    <property type="entry name" value="DUF7970"/>
</dbReference>
<organism evidence="2 3">
    <name type="scientific">Natrialba hulunbeirensis JCM 10989</name>
    <dbReference type="NCBI Taxonomy" id="1227493"/>
    <lineage>
        <taxon>Archaea</taxon>
        <taxon>Methanobacteriati</taxon>
        <taxon>Methanobacteriota</taxon>
        <taxon>Stenosarchaea group</taxon>
        <taxon>Halobacteria</taxon>
        <taxon>Halobacteriales</taxon>
        <taxon>Natrialbaceae</taxon>
        <taxon>Natrialba</taxon>
    </lineage>
</organism>
<sequence>MTGFDLGDPADDADEPTDEQADSSPDQVPDPVAEPPTSEPESEPEPESVSKATDSDPTETGPAFPYSEVKQSPLYAREETWTKFEDQLDFTVTPELRRMGIRDDELREVHDVVLELALDNIDEIPERLAEKRREL</sequence>
<dbReference type="Proteomes" id="UP000011519">
    <property type="component" value="Unassembled WGS sequence"/>
</dbReference>
<evidence type="ECO:0000256" key="1">
    <source>
        <dbReference type="SAM" id="MobiDB-lite"/>
    </source>
</evidence>
<dbReference type="OrthoDB" id="300423at2157"/>
<evidence type="ECO:0000313" key="2">
    <source>
        <dbReference type="EMBL" id="ELY96239.1"/>
    </source>
</evidence>
<accession>M0ACH0</accession>
<protein>
    <submittedName>
        <fullName evidence="2">Uncharacterized protein</fullName>
    </submittedName>
</protein>
<feature type="region of interest" description="Disordered" evidence="1">
    <location>
        <begin position="1"/>
        <end position="72"/>
    </location>
</feature>
<gene>
    <name evidence="2" type="ORF">C483_00395</name>
</gene>